<dbReference type="Pfam" id="PF06094">
    <property type="entry name" value="GGACT"/>
    <property type="match status" value="1"/>
</dbReference>
<dbReference type="InterPro" id="IPR036568">
    <property type="entry name" value="GGCT-like_sf"/>
</dbReference>
<dbReference type="GO" id="GO:0003839">
    <property type="term" value="F:gamma-glutamylcyclotransferase activity"/>
    <property type="evidence" value="ECO:0007669"/>
    <property type="project" value="InterPro"/>
</dbReference>
<dbReference type="PANTHER" id="PTHR12935">
    <property type="entry name" value="GAMMA-GLUTAMYLCYCLOTRANSFERASE"/>
    <property type="match status" value="1"/>
</dbReference>
<feature type="active site" description="Proton acceptor" evidence="2">
    <location>
        <position position="210"/>
    </location>
</feature>
<comment type="caution">
    <text evidence="5">The sequence shown here is derived from an EMBL/GenBank/DDBJ whole genome shotgun (WGS) entry which is preliminary data.</text>
</comment>
<sequence>MTTVYVFVYGSLCSGQQNHSLMDKADLVSRQAFIKGALYAGSSYDPLLREDEHAWTYGELYSINPEFLPVPGDFEDVLPDHGDGGFYRKEAEVFTDKGSVKAEACYWNGSETGKSIPHNDWKVHQYLQQDSYLYFAYGSCMDDARFISQQVHHLFEDVKGKGSLHGFRLAFSYHLEDGSRADIQESENDKVEGVLYNINKEALHYLFLREGVEAAAYRPAIVPVETDDGAVHQAVTFTVLSKKEDAPPPFHYAEELYRGGERYLSPEYIDALKQRFLHDLKVQHFQEFIEKRSRPYD</sequence>
<dbReference type="Proteomes" id="UP000460949">
    <property type="component" value="Unassembled WGS sequence"/>
</dbReference>
<evidence type="ECO:0000256" key="2">
    <source>
        <dbReference type="PIRSR" id="PIRSR617939-1"/>
    </source>
</evidence>
<dbReference type="CDD" id="cd06661">
    <property type="entry name" value="GGCT_like"/>
    <property type="match status" value="2"/>
</dbReference>
<reference evidence="5 6" key="1">
    <citation type="submission" date="2019-11" db="EMBL/GenBank/DDBJ databases">
        <title>Genome sequences of 17 halophilic strains isolated from different environments.</title>
        <authorList>
            <person name="Furrow R.E."/>
        </authorList>
    </citation>
    <scope>NUCLEOTIDE SEQUENCE [LARGE SCALE GENOMIC DNA]</scope>
    <source>
        <strain evidence="5 6">22511_23_Filter</strain>
    </source>
</reference>
<organism evidence="5 6">
    <name type="scientific">Halobacillus litoralis</name>
    <dbReference type="NCBI Taxonomy" id="45668"/>
    <lineage>
        <taxon>Bacteria</taxon>
        <taxon>Bacillati</taxon>
        <taxon>Bacillota</taxon>
        <taxon>Bacilli</taxon>
        <taxon>Bacillales</taxon>
        <taxon>Bacillaceae</taxon>
        <taxon>Halobacillus</taxon>
    </lineage>
</organism>
<proteinExistence type="predicted"/>
<protein>
    <recommendedName>
        <fullName evidence="4">Gamma-glutamylcyclotransferase AIG2-like domain-containing protein</fullName>
    </recommendedName>
</protein>
<feature type="domain" description="Gamma-glutamylcyclotransferase AIG2-like" evidence="4">
    <location>
        <begin position="6"/>
        <end position="122"/>
    </location>
</feature>
<dbReference type="InterPro" id="IPR017939">
    <property type="entry name" value="G-Glutamylcylcotransferase"/>
</dbReference>
<dbReference type="InterPro" id="IPR009288">
    <property type="entry name" value="AIG2-like_dom"/>
</dbReference>
<dbReference type="Pfam" id="PF13772">
    <property type="entry name" value="AIG2_2"/>
    <property type="match status" value="1"/>
</dbReference>
<gene>
    <name evidence="5" type="ORF">GLW04_05535</name>
</gene>
<feature type="binding site" evidence="3">
    <location>
        <position position="252"/>
    </location>
    <ligand>
        <name>substrate</name>
    </ligand>
</feature>
<evidence type="ECO:0000256" key="3">
    <source>
        <dbReference type="PIRSR" id="PIRSR617939-2"/>
    </source>
</evidence>
<feature type="binding site" evidence="3">
    <location>
        <begin position="134"/>
        <end position="139"/>
    </location>
    <ligand>
        <name>substrate</name>
    </ligand>
</feature>
<name>A0A845E0W7_9BACI</name>
<dbReference type="PANTHER" id="PTHR12935:SF0">
    <property type="entry name" value="GAMMA-GLUTAMYLCYCLOTRANSFERASE"/>
    <property type="match status" value="1"/>
</dbReference>
<dbReference type="SUPFAM" id="SSF110857">
    <property type="entry name" value="Gamma-glutamyl cyclotransferase-like"/>
    <property type="match status" value="2"/>
</dbReference>
<evidence type="ECO:0000259" key="4">
    <source>
        <dbReference type="Pfam" id="PF06094"/>
    </source>
</evidence>
<dbReference type="Gene3D" id="3.10.490.10">
    <property type="entry name" value="Gamma-glutamyl cyclotransferase-like"/>
    <property type="match status" value="2"/>
</dbReference>
<dbReference type="InterPro" id="IPR013024">
    <property type="entry name" value="GGCT-like"/>
</dbReference>
<keyword evidence="1" id="KW-0456">Lyase</keyword>
<accession>A0A845E0W7</accession>
<evidence type="ECO:0000313" key="6">
    <source>
        <dbReference type="Proteomes" id="UP000460949"/>
    </source>
</evidence>
<dbReference type="EMBL" id="WMET01000001">
    <property type="protein sequence ID" value="MYL19344.1"/>
    <property type="molecule type" value="Genomic_DNA"/>
</dbReference>
<evidence type="ECO:0000313" key="5">
    <source>
        <dbReference type="EMBL" id="MYL19344.1"/>
    </source>
</evidence>
<evidence type="ECO:0000256" key="1">
    <source>
        <dbReference type="ARBA" id="ARBA00023239"/>
    </source>
</evidence>
<dbReference type="AlphaFoldDB" id="A0A845E0W7"/>